<dbReference type="AlphaFoldDB" id="A0A8J1TCM8"/>
<dbReference type="GO" id="GO:0008270">
    <property type="term" value="F:zinc ion binding"/>
    <property type="evidence" value="ECO:0007669"/>
    <property type="project" value="UniProtKB-KW"/>
</dbReference>
<keyword evidence="9" id="KW-0804">Transcription</keyword>
<dbReference type="SUPFAM" id="SSF57667">
    <property type="entry name" value="beta-beta-alpha zinc fingers"/>
    <property type="match status" value="1"/>
</dbReference>
<dbReference type="InterPro" id="IPR036236">
    <property type="entry name" value="Znf_C2H2_sf"/>
</dbReference>
<keyword evidence="5" id="KW-0863">Zinc-finger</keyword>
<keyword evidence="3" id="KW-0479">Metal-binding</keyword>
<comment type="similarity">
    <text evidence="2">Belongs to the krueppel C2H2-type zinc-finger protein family.</text>
</comment>
<dbReference type="EMBL" id="CAIIXF020000011">
    <property type="protein sequence ID" value="CAH1799221.1"/>
    <property type="molecule type" value="Genomic_DNA"/>
</dbReference>
<gene>
    <name evidence="11" type="ORF">OFUS_LOCUS23262</name>
</gene>
<proteinExistence type="inferred from homology"/>
<comment type="subcellular location">
    <subcellularLocation>
        <location evidence="1">Nucleus</location>
    </subcellularLocation>
</comment>
<keyword evidence="6" id="KW-0862">Zinc</keyword>
<evidence type="ECO:0000256" key="3">
    <source>
        <dbReference type="ARBA" id="ARBA00022723"/>
    </source>
</evidence>
<keyword evidence="8" id="KW-0238">DNA-binding</keyword>
<dbReference type="OrthoDB" id="654211at2759"/>
<dbReference type="FunFam" id="3.30.160.60:FF:001480">
    <property type="entry name" value="Si:cabz01071911.3"/>
    <property type="match status" value="1"/>
</dbReference>
<evidence type="ECO:0000313" key="12">
    <source>
        <dbReference type="Proteomes" id="UP000749559"/>
    </source>
</evidence>
<evidence type="ECO:0000256" key="7">
    <source>
        <dbReference type="ARBA" id="ARBA00023015"/>
    </source>
</evidence>
<evidence type="ECO:0000256" key="1">
    <source>
        <dbReference type="ARBA" id="ARBA00004123"/>
    </source>
</evidence>
<comment type="caution">
    <text evidence="11">The sequence shown here is derived from an EMBL/GenBank/DDBJ whole genome shotgun (WGS) entry which is preliminary data.</text>
</comment>
<reference evidence="11" key="1">
    <citation type="submission" date="2022-03" db="EMBL/GenBank/DDBJ databases">
        <authorList>
            <person name="Martin C."/>
        </authorList>
    </citation>
    <scope>NUCLEOTIDE SEQUENCE</scope>
</reference>
<keyword evidence="10" id="KW-0539">Nucleus</keyword>
<accession>A0A8J1TCM8</accession>
<keyword evidence="4" id="KW-0677">Repeat</keyword>
<feature type="non-terminal residue" evidence="11">
    <location>
        <position position="1"/>
    </location>
</feature>
<evidence type="ECO:0000256" key="9">
    <source>
        <dbReference type="ARBA" id="ARBA00023163"/>
    </source>
</evidence>
<dbReference type="InterPro" id="IPR013087">
    <property type="entry name" value="Znf_C2H2_type"/>
</dbReference>
<organism evidence="11 12">
    <name type="scientific">Owenia fusiformis</name>
    <name type="common">Polychaete worm</name>
    <dbReference type="NCBI Taxonomy" id="6347"/>
    <lineage>
        <taxon>Eukaryota</taxon>
        <taxon>Metazoa</taxon>
        <taxon>Spiralia</taxon>
        <taxon>Lophotrochozoa</taxon>
        <taxon>Annelida</taxon>
        <taxon>Polychaeta</taxon>
        <taxon>Sedentaria</taxon>
        <taxon>Canalipalpata</taxon>
        <taxon>Sabellida</taxon>
        <taxon>Oweniida</taxon>
        <taxon>Oweniidae</taxon>
        <taxon>Owenia</taxon>
    </lineage>
</organism>
<keyword evidence="12" id="KW-1185">Reference proteome</keyword>
<evidence type="ECO:0000256" key="2">
    <source>
        <dbReference type="ARBA" id="ARBA00006991"/>
    </source>
</evidence>
<evidence type="ECO:0000256" key="6">
    <source>
        <dbReference type="ARBA" id="ARBA00022833"/>
    </source>
</evidence>
<evidence type="ECO:0000313" key="11">
    <source>
        <dbReference type="EMBL" id="CAH1799221.1"/>
    </source>
</evidence>
<dbReference type="Gene3D" id="3.30.160.60">
    <property type="entry name" value="Classic Zinc Finger"/>
    <property type="match status" value="1"/>
</dbReference>
<dbReference type="PROSITE" id="PS00028">
    <property type="entry name" value="ZINC_FINGER_C2H2_1"/>
    <property type="match status" value="1"/>
</dbReference>
<dbReference type="Proteomes" id="UP000749559">
    <property type="component" value="Unassembled WGS sequence"/>
</dbReference>
<evidence type="ECO:0000256" key="4">
    <source>
        <dbReference type="ARBA" id="ARBA00022737"/>
    </source>
</evidence>
<dbReference type="GO" id="GO:0003677">
    <property type="term" value="F:DNA binding"/>
    <property type="evidence" value="ECO:0007669"/>
    <property type="project" value="UniProtKB-KW"/>
</dbReference>
<evidence type="ECO:0000256" key="8">
    <source>
        <dbReference type="ARBA" id="ARBA00023125"/>
    </source>
</evidence>
<protein>
    <submittedName>
        <fullName evidence="11">Uncharacterized protein</fullName>
    </submittedName>
</protein>
<sequence length="125" mass="13874">IFPEQMTESNEIGGNTYAGSTACSGLDNIKEEINDSFDENNITTNDAALPAWVSHHDVKEEIDETGDNTETGSTDCSGLENVTEEFDYTNYNTQVTGVKPFKCEYCEKCFTHKSALKLHIRIHTG</sequence>
<dbReference type="Pfam" id="PF00096">
    <property type="entry name" value="zf-C2H2"/>
    <property type="match status" value="1"/>
</dbReference>
<evidence type="ECO:0000256" key="10">
    <source>
        <dbReference type="ARBA" id="ARBA00023242"/>
    </source>
</evidence>
<dbReference type="SMART" id="SM00355">
    <property type="entry name" value="ZnF_C2H2"/>
    <property type="match status" value="1"/>
</dbReference>
<name>A0A8J1TCM8_OWEFU</name>
<evidence type="ECO:0000256" key="5">
    <source>
        <dbReference type="ARBA" id="ARBA00022771"/>
    </source>
</evidence>
<keyword evidence="7" id="KW-0805">Transcription regulation</keyword>
<feature type="non-terminal residue" evidence="11">
    <location>
        <position position="125"/>
    </location>
</feature>
<dbReference type="GO" id="GO:0005634">
    <property type="term" value="C:nucleus"/>
    <property type="evidence" value="ECO:0007669"/>
    <property type="project" value="UniProtKB-SubCell"/>
</dbReference>
<dbReference type="PROSITE" id="PS50157">
    <property type="entry name" value="ZINC_FINGER_C2H2_2"/>
    <property type="match status" value="1"/>
</dbReference>